<evidence type="ECO:0000313" key="1">
    <source>
        <dbReference type="EMBL" id="TYI19521.1"/>
    </source>
</evidence>
<keyword evidence="2" id="KW-1185">Reference proteome</keyword>
<organism evidence="1 2">
    <name type="scientific">Gossypium tomentosum</name>
    <name type="common">Hawaiian cotton</name>
    <name type="synonym">Gossypium sandvicense</name>
    <dbReference type="NCBI Taxonomy" id="34277"/>
    <lineage>
        <taxon>Eukaryota</taxon>
        <taxon>Viridiplantae</taxon>
        <taxon>Streptophyta</taxon>
        <taxon>Embryophyta</taxon>
        <taxon>Tracheophyta</taxon>
        <taxon>Spermatophyta</taxon>
        <taxon>Magnoliopsida</taxon>
        <taxon>eudicotyledons</taxon>
        <taxon>Gunneridae</taxon>
        <taxon>Pentapetalae</taxon>
        <taxon>rosids</taxon>
        <taxon>malvids</taxon>
        <taxon>Malvales</taxon>
        <taxon>Malvaceae</taxon>
        <taxon>Malvoideae</taxon>
        <taxon>Gossypium</taxon>
    </lineage>
</organism>
<gene>
    <name evidence="1" type="ORF">ES332_A07G170300v1</name>
</gene>
<reference evidence="1 2" key="1">
    <citation type="submission" date="2019-07" db="EMBL/GenBank/DDBJ databases">
        <title>WGS assembly of Gossypium tomentosum.</title>
        <authorList>
            <person name="Chen Z.J."/>
            <person name="Sreedasyam A."/>
            <person name="Ando A."/>
            <person name="Song Q."/>
            <person name="De L."/>
            <person name="Hulse-Kemp A."/>
            <person name="Ding M."/>
            <person name="Ye W."/>
            <person name="Kirkbride R."/>
            <person name="Jenkins J."/>
            <person name="Plott C."/>
            <person name="Lovell J."/>
            <person name="Lin Y.-M."/>
            <person name="Vaughn R."/>
            <person name="Liu B."/>
            <person name="Li W."/>
            <person name="Simpson S."/>
            <person name="Scheffler B."/>
            <person name="Saski C."/>
            <person name="Grover C."/>
            <person name="Hu G."/>
            <person name="Conover J."/>
            <person name="Carlson J."/>
            <person name="Shu S."/>
            <person name="Boston L."/>
            <person name="Williams M."/>
            <person name="Peterson D."/>
            <person name="Mcgee K."/>
            <person name="Jones D."/>
            <person name="Wendel J."/>
            <person name="Stelly D."/>
            <person name="Grimwood J."/>
            <person name="Schmutz J."/>
        </authorList>
    </citation>
    <scope>NUCLEOTIDE SEQUENCE [LARGE SCALE GENOMIC DNA]</scope>
    <source>
        <strain evidence="1">7179.01</strain>
    </source>
</reference>
<dbReference type="EMBL" id="CM017616">
    <property type="protein sequence ID" value="TYI19520.1"/>
    <property type="molecule type" value="Genomic_DNA"/>
</dbReference>
<name>A0A5D2PTE0_GOSTO</name>
<protein>
    <submittedName>
        <fullName evidence="1">Uncharacterized protein</fullName>
    </submittedName>
</protein>
<proteinExistence type="predicted"/>
<dbReference type="AlphaFoldDB" id="A0A5D2PTE0"/>
<dbReference type="EMBL" id="CM017616">
    <property type="protein sequence ID" value="TYI19521.1"/>
    <property type="molecule type" value="Genomic_DNA"/>
</dbReference>
<evidence type="ECO:0000313" key="2">
    <source>
        <dbReference type="Proteomes" id="UP000322667"/>
    </source>
</evidence>
<dbReference type="Proteomes" id="UP000322667">
    <property type="component" value="Chromosome A07"/>
</dbReference>
<sequence length="49" mass="5582">MEKILLNSCLLPARSTFSYSARTFSCDSKSSKAYNFEQIQVILKNSTLF</sequence>
<accession>A0A5D2PTE0</accession>